<evidence type="ECO:0000256" key="4">
    <source>
        <dbReference type="PROSITE-ProRule" id="PRU00228"/>
    </source>
</evidence>
<dbReference type="InterPro" id="IPR027370">
    <property type="entry name" value="Znf-RING_euk"/>
</dbReference>
<keyword evidence="2 4" id="KW-0863">Zinc-finger</keyword>
<dbReference type="PANTHER" id="PTHR15898">
    <property type="entry name" value="BIFUNCTIONAL APOPTOSIS REGULATOR"/>
    <property type="match status" value="1"/>
</dbReference>
<proteinExistence type="predicted"/>
<keyword evidence="9" id="KW-1185">Reference proteome</keyword>
<dbReference type="PANTHER" id="PTHR15898:SF15">
    <property type="entry name" value="E3 UBIQUITIN-PROTEIN LIGASE PRT1-LIKE"/>
    <property type="match status" value="1"/>
</dbReference>
<name>A0AAP0LRU5_9ROSI</name>
<keyword evidence="3" id="KW-0862">Zinc</keyword>
<dbReference type="SUPFAM" id="SSF57850">
    <property type="entry name" value="RING/U-box"/>
    <property type="match status" value="3"/>
</dbReference>
<keyword evidence="1" id="KW-0479">Metal-binding</keyword>
<sequence>MEAEEQEIELADKEAFSDEFKCCVCLELLYKPVVLGKKMYLSDAAFSMFSACGHISCFWCVYNAMNSWHESNCPVCRNPYNHFPSICHLLHFLLKKLYPLTYEKRERQVAEEEKQLGHFSPQVGYNLFGSPTNKEVDILGKSLDSPSQQQIKLYSESLFSGEGKSSPCMKSLEMTAESGDDAMLKLVTSSECSEATANSTAQECGLVGNDLEHKAENRVSVDDLSCAACKKMLFKPVVLNCGHVFCELCLVVPEDGNFKCPNCQSLQPYGLPSVCLIIEHFMEERFSDLYAERKEALLKQTSGQYGSLFLSSSLSSFDIARHRKNRSASFPKLVYASLWLGNGPKIHFGVGCDYCGMSPIIGERYKCKDCVESIGFDLCEACHNNPAKVPGRFNQQHKPEHKFEIMQPTSLSDLVNRINSDMSDDEGSDATEIRDGVARTGDLSGDVPEDPENDTNDLEDASSCFLPVDASLDPQDDSDERSSDFPR</sequence>
<dbReference type="SMART" id="SM00184">
    <property type="entry name" value="RING"/>
    <property type="match status" value="2"/>
</dbReference>
<dbReference type="InterPro" id="IPR000433">
    <property type="entry name" value="Znf_ZZ"/>
</dbReference>
<feature type="compositionally biased region" description="Acidic residues" evidence="5">
    <location>
        <begin position="447"/>
        <end position="460"/>
    </location>
</feature>
<evidence type="ECO:0000256" key="1">
    <source>
        <dbReference type="ARBA" id="ARBA00022723"/>
    </source>
</evidence>
<evidence type="ECO:0000259" key="6">
    <source>
        <dbReference type="PROSITE" id="PS50089"/>
    </source>
</evidence>
<evidence type="ECO:0000256" key="3">
    <source>
        <dbReference type="ARBA" id="ARBA00022833"/>
    </source>
</evidence>
<dbReference type="Gene3D" id="3.30.40.10">
    <property type="entry name" value="Zinc/RING finger domain, C3HC4 (zinc finger)"/>
    <property type="match status" value="2"/>
</dbReference>
<feature type="domain" description="ZZ-type" evidence="7">
    <location>
        <begin position="347"/>
        <end position="411"/>
    </location>
</feature>
<dbReference type="Gene3D" id="3.30.60.90">
    <property type="match status" value="1"/>
</dbReference>
<dbReference type="GO" id="GO:0061630">
    <property type="term" value="F:ubiquitin protein ligase activity"/>
    <property type="evidence" value="ECO:0007669"/>
    <property type="project" value="TreeGrafter"/>
</dbReference>
<dbReference type="EMBL" id="JBCGBO010000024">
    <property type="protein sequence ID" value="KAK9183399.1"/>
    <property type="molecule type" value="Genomic_DNA"/>
</dbReference>
<dbReference type="SMART" id="SM00291">
    <property type="entry name" value="ZnF_ZZ"/>
    <property type="match status" value="1"/>
</dbReference>
<dbReference type="Pfam" id="PF00569">
    <property type="entry name" value="ZZ"/>
    <property type="match status" value="1"/>
</dbReference>
<dbReference type="FunFam" id="3.30.60.90:FF:000014">
    <property type="entry name" value="E3 ubiquitin-protein ligase PRT1"/>
    <property type="match status" value="1"/>
</dbReference>
<dbReference type="InterPro" id="IPR001841">
    <property type="entry name" value="Znf_RING"/>
</dbReference>
<evidence type="ECO:0000313" key="8">
    <source>
        <dbReference type="EMBL" id="KAK9183399.1"/>
    </source>
</evidence>
<dbReference type="AlphaFoldDB" id="A0AAP0LRU5"/>
<dbReference type="PROSITE" id="PS50135">
    <property type="entry name" value="ZF_ZZ_2"/>
    <property type="match status" value="1"/>
</dbReference>
<dbReference type="InterPro" id="IPR043145">
    <property type="entry name" value="Znf_ZZ_sf"/>
</dbReference>
<feature type="domain" description="RING-type" evidence="6">
    <location>
        <begin position="22"/>
        <end position="77"/>
    </location>
</feature>
<gene>
    <name evidence="8" type="ORF">WN944_026551</name>
</gene>
<accession>A0AAP0LRU5</accession>
<dbReference type="InterPro" id="IPR013083">
    <property type="entry name" value="Znf_RING/FYVE/PHD"/>
</dbReference>
<organism evidence="8 9">
    <name type="scientific">Citrus x changshan-huyou</name>
    <dbReference type="NCBI Taxonomy" id="2935761"/>
    <lineage>
        <taxon>Eukaryota</taxon>
        <taxon>Viridiplantae</taxon>
        <taxon>Streptophyta</taxon>
        <taxon>Embryophyta</taxon>
        <taxon>Tracheophyta</taxon>
        <taxon>Spermatophyta</taxon>
        <taxon>Magnoliopsida</taxon>
        <taxon>eudicotyledons</taxon>
        <taxon>Gunneridae</taxon>
        <taxon>Pentapetalae</taxon>
        <taxon>rosids</taxon>
        <taxon>malvids</taxon>
        <taxon>Sapindales</taxon>
        <taxon>Rutaceae</taxon>
        <taxon>Aurantioideae</taxon>
        <taxon>Citrus</taxon>
    </lineage>
</organism>
<dbReference type="GO" id="GO:0008270">
    <property type="term" value="F:zinc ion binding"/>
    <property type="evidence" value="ECO:0007669"/>
    <property type="project" value="UniProtKB-KW"/>
</dbReference>
<dbReference type="FunFam" id="3.30.40.10:FF:000489">
    <property type="entry name" value="E3 ubiquitin-protein ligase PRT1"/>
    <property type="match status" value="1"/>
</dbReference>
<comment type="caution">
    <text evidence="8">The sequence shown here is derived from an EMBL/GenBank/DDBJ whole genome shotgun (WGS) entry which is preliminary data.</text>
</comment>
<protein>
    <submittedName>
        <fullName evidence="8">Uncharacterized protein</fullName>
    </submittedName>
</protein>
<dbReference type="PROSITE" id="PS50089">
    <property type="entry name" value="ZF_RING_2"/>
    <property type="match status" value="2"/>
</dbReference>
<dbReference type="InterPro" id="IPR017907">
    <property type="entry name" value="Znf_RING_CS"/>
</dbReference>
<feature type="domain" description="RING-type" evidence="6">
    <location>
        <begin position="226"/>
        <end position="264"/>
    </location>
</feature>
<dbReference type="GO" id="GO:0043161">
    <property type="term" value="P:proteasome-mediated ubiquitin-dependent protein catabolic process"/>
    <property type="evidence" value="ECO:0007669"/>
    <property type="project" value="TreeGrafter"/>
</dbReference>
<evidence type="ECO:0000256" key="5">
    <source>
        <dbReference type="SAM" id="MobiDB-lite"/>
    </source>
</evidence>
<feature type="region of interest" description="Disordered" evidence="5">
    <location>
        <begin position="418"/>
        <end position="487"/>
    </location>
</feature>
<dbReference type="Pfam" id="PF13445">
    <property type="entry name" value="zf-RING_UBOX"/>
    <property type="match status" value="1"/>
</dbReference>
<evidence type="ECO:0000256" key="2">
    <source>
        <dbReference type="ARBA" id="ARBA00022771"/>
    </source>
</evidence>
<evidence type="ECO:0000259" key="7">
    <source>
        <dbReference type="PROSITE" id="PS50135"/>
    </source>
</evidence>
<dbReference type="PROSITE" id="PS00518">
    <property type="entry name" value="ZF_RING_1"/>
    <property type="match status" value="1"/>
</dbReference>
<reference evidence="8 9" key="1">
    <citation type="submission" date="2024-05" db="EMBL/GenBank/DDBJ databases">
        <title>Haplotype-resolved chromosome-level genome assembly of Huyou (Citrus changshanensis).</title>
        <authorList>
            <person name="Miao C."/>
            <person name="Chen W."/>
            <person name="Wu Y."/>
            <person name="Wang L."/>
            <person name="Zhao S."/>
            <person name="Grierson D."/>
            <person name="Xu C."/>
            <person name="Chen K."/>
        </authorList>
    </citation>
    <scope>NUCLEOTIDE SEQUENCE [LARGE SCALE GENOMIC DNA]</scope>
    <source>
        <strain evidence="8">01-14</strain>
        <tissue evidence="8">Leaf</tissue>
    </source>
</reference>
<dbReference type="Proteomes" id="UP001428341">
    <property type="component" value="Unassembled WGS sequence"/>
</dbReference>
<evidence type="ECO:0000313" key="9">
    <source>
        <dbReference type="Proteomes" id="UP001428341"/>
    </source>
</evidence>